<dbReference type="Proteomes" id="UP001212498">
    <property type="component" value="Unassembled WGS sequence"/>
</dbReference>
<organism evidence="9 10">
    <name type="scientific">Nonomuraea ferruginea</name>
    <dbReference type="NCBI Taxonomy" id="46174"/>
    <lineage>
        <taxon>Bacteria</taxon>
        <taxon>Bacillati</taxon>
        <taxon>Actinomycetota</taxon>
        <taxon>Actinomycetes</taxon>
        <taxon>Streptosporangiales</taxon>
        <taxon>Streptosporangiaceae</taxon>
        <taxon>Nonomuraea</taxon>
    </lineage>
</organism>
<dbReference type="InterPro" id="IPR050250">
    <property type="entry name" value="Macrolide_Exporter_MacB"/>
</dbReference>
<keyword evidence="4 7" id="KW-1133">Transmembrane helix</keyword>
<accession>A0ABT4T9V2</accession>
<protein>
    <submittedName>
        <fullName evidence="9">FtsX-like permease family protein</fullName>
    </submittedName>
</protein>
<evidence type="ECO:0000256" key="3">
    <source>
        <dbReference type="ARBA" id="ARBA00022692"/>
    </source>
</evidence>
<name>A0ABT4T9V2_9ACTN</name>
<feature type="transmembrane region" description="Helical" evidence="7">
    <location>
        <begin position="353"/>
        <end position="375"/>
    </location>
</feature>
<keyword evidence="10" id="KW-1185">Reference proteome</keyword>
<evidence type="ECO:0000256" key="6">
    <source>
        <dbReference type="ARBA" id="ARBA00038076"/>
    </source>
</evidence>
<dbReference type="RefSeq" id="WP_148033505.1">
    <property type="nucleotide sequence ID" value="NZ_BAABFD010000014.1"/>
</dbReference>
<feature type="transmembrane region" description="Helical" evidence="7">
    <location>
        <begin position="779"/>
        <end position="801"/>
    </location>
</feature>
<feature type="transmembrane region" description="Helical" evidence="7">
    <location>
        <begin position="460"/>
        <end position="481"/>
    </location>
</feature>
<gene>
    <name evidence="9" type="ORF">OUY24_37105</name>
</gene>
<evidence type="ECO:0000256" key="2">
    <source>
        <dbReference type="ARBA" id="ARBA00022475"/>
    </source>
</evidence>
<keyword evidence="3 7" id="KW-0812">Transmembrane</keyword>
<comment type="subcellular location">
    <subcellularLocation>
        <location evidence="1">Cell membrane</location>
        <topology evidence="1">Multi-pass membrane protein</topology>
    </subcellularLocation>
</comment>
<feature type="transmembrane region" description="Helical" evidence="7">
    <location>
        <begin position="514"/>
        <end position="534"/>
    </location>
</feature>
<dbReference type="Pfam" id="PF02687">
    <property type="entry name" value="FtsX"/>
    <property type="match status" value="1"/>
</dbReference>
<feature type="transmembrane region" description="Helical" evidence="7">
    <location>
        <begin position="309"/>
        <end position="333"/>
    </location>
</feature>
<feature type="domain" description="ABC3 transporter permease C-terminal" evidence="8">
    <location>
        <begin position="732"/>
        <end position="845"/>
    </location>
</feature>
<evidence type="ECO:0000256" key="4">
    <source>
        <dbReference type="ARBA" id="ARBA00022989"/>
    </source>
</evidence>
<keyword evidence="5 7" id="KW-0472">Membrane</keyword>
<dbReference type="PANTHER" id="PTHR30572">
    <property type="entry name" value="MEMBRANE COMPONENT OF TRANSPORTER-RELATED"/>
    <property type="match status" value="1"/>
</dbReference>
<feature type="transmembrane region" description="Helical" evidence="7">
    <location>
        <begin position="827"/>
        <end position="847"/>
    </location>
</feature>
<evidence type="ECO:0000256" key="1">
    <source>
        <dbReference type="ARBA" id="ARBA00004651"/>
    </source>
</evidence>
<evidence type="ECO:0000256" key="7">
    <source>
        <dbReference type="SAM" id="Phobius"/>
    </source>
</evidence>
<proteinExistence type="inferred from homology"/>
<feature type="transmembrane region" description="Helical" evidence="7">
    <location>
        <begin position="728"/>
        <end position="752"/>
    </location>
</feature>
<dbReference type="InterPro" id="IPR003838">
    <property type="entry name" value="ABC3_permease_C"/>
</dbReference>
<evidence type="ECO:0000313" key="9">
    <source>
        <dbReference type="EMBL" id="MDA0646277.1"/>
    </source>
</evidence>
<feature type="transmembrane region" description="Helical" evidence="7">
    <location>
        <begin position="387"/>
        <end position="410"/>
    </location>
</feature>
<evidence type="ECO:0000313" key="10">
    <source>
        <dbReference type="Proteomes" id="UP001212498"/>
    </source>
</evidence>
<reference evidence="9 10" key="1">
    <citation type="submission" date="2022-11" db="EMBL/GenBank/DDBJ databases">
        <title>Nonomuraea corallina sp. nov., a new species of the genus Nonomuraea isolated from sea side sediment in Thai sea.</title>
        <authorList>
            <person name="Ngamcharungchit C."/>
            <person name="Matsumoto A."/>
            <person name="Suriyachadkun C."/>
            <person name="Panbangred W."/>
            <person name="Inahashi Y."/>
            <person name="Intra B."/>
        </authorList>
    </citation>
    <scope>NUCLEOTIDE SEQUENCE [LARGE SCALE GENOMIC DNA]</scope>
    <source>
        <strain evidence="9 10">DSM 43553</strain>
    </source>
</reference>
<dbReference type="EMBL" id="JAPNUD010000185">
    <property type="protein sequence ID" value="MDA0646277.1"/>
    <property type="molecule type" value="Genomic_DNA"/>
</dbReference>
<evidence type="ECO:0000259" key="8">
    <source>
        <dbReference type="Pfam" id="PF02687"/>
    </source>
</evidence>
<comment type="caution">
    <text evidence="9">The sequence shown here is derived from an EMBL/GenBank/DDBJ whole genome shotgun (WGS) entry which is preliminary data.</text>
</comment>
<dbReference type="PROSITE" id="PS51257">
    <property type="entry name" value="PROKAR_LIPOPROTEIN"/>
    <property type="match status" value="1"/>
</dbReference>
<sequence>MRVLRLARTHRGAVAVLALLVLSACVLVAGLPRTMQAAFDGALRQSLAAAPAYQRDVAVELRSSGPESDLREPAQFASYGEQYRDLVPEPLSDLLDGTGHASAKTYDTPVNGSGGRTYLNLGWLSDGERRVEWAEGRAPGSVGTTRWQGQTVPLYEVGVSAEARDMMGLKVGDLKILGESDFAAVKVVGVFRARDAGDDYWSHNGEILHVTRLQPPGSLDYEHYTTALIADAGLARLSGADRNLSYRWVLPVDAARTGARQVDELDAAVTEFERVLKVRPGLVSGTVVSTGLPGLLDGFRAALATAQTVMFLVLGGLLVVALGVILLAVRLLVDRMDRALSLTRARGGSLRQVAGTGAVLVAAVVGPAAAAGYALSYLFPGPVPPVVHAGPVAVAVAAVAFAAARIAVAHRAPLHERREDVVAARPSARRITLELLVVGLALAGAYLLRTRGTAAGGLDPFLLVVPLALTLAAALITMRCYPYPLRLLVRAAAGGRTAVAFLGLTRAARTGSSGVLPVLILLPALGVSVFASVISGSVASTQRLASWQAVGAPVKITSDRELTAGEVERVRQVPGVARVVPVQLADVQVGHTAERAEVIAVDLAGWRELVAGAPVSLPAPPAADSGIPALVSHELRGRGTFEIGWQSRLTITTRDVVTAVPGFFTEGKFIVLPFDVNPRPVVNALLVSGAADRAALARAVPDARVETQAATLAAIQADPMTGTVSATLLVVTVALAGYALVAVLITLVIGAADRARALSLLRTLGLSDRQARRLTVLEILPMVLVTALVGLGLGLGLPAALGPGIDLSAYAGGLAVGGYDLDLTTPAALAAGLAVVAVLGAYAHAAISRRRDVSAVLRVGDLS</sequence>
<keyword evidence="2" id="KW-1003">Cell membrane</keyword>
<comment type="similarity">
    <text evidence="6">Belongs to the ABC-4 integral membrane protein family.</text>
</comment>
<dbReference type="PANTHER" id="PTHR30572:SF4">
    <property type="entry name" value="ABC TRANSPORTER PERMEASE YTRF"/>
    <property type="match status" value="1"/>
</dbReference>
<feature type="transmembrane region" description="Helical" evidence="7">
    <location>
        <begin position="431"/>
        <end position="448"/>
    </location>
</feature>
<evidence type="ECO:0000256" key="5">
    <source>
        <dbReference type="ARBA" id="ARBA00023136"/>
    </source>
</evidence>